<dbReference type="InterPro" id="IPR015422">
    <property type="entry name" value="PyrdxlP-dep_Trfase_small"/>
</dbReference>
<dbReference type="InterPro" id="IPR015424">
    <property type="entry name" value="PyrdxlP-dep_Trfase"/>
</dbReference>
<proteinExistence type="predicted"/>
<organism evidence="3 4">
    <name type="scientific">Eiseniibacteriota bacterium</name>
    <dbReference type="NCBI Taxonomy" id="2212470"/>
    <lineage>
        <taxon>Bacteria</taxon>
        <taxon>Candidatus Eiseniibacteriota</taxon>
    </lineage>
</organism>
<feature type="domain" description="Aminotransferase class V" evidence="2">
    <location>
        <begin position="58"/>
        <end position="298"/>
    </location>
</feature>
<sequence>MRELWPLEPDALYLNHGTVGVTPKRVLAVQQAIRDEIERHPARFLLRELADLRMGPMRAPARMRVAAAQVAEFVGVPGDELMFVDNATTGVNAVLRSFDFDAGDEIVVTDHGYGAVNLTAAYVASRTGAVVRTATLPEPRWEADDIADTISGAFNEHTRLVVVDHVSAESAAIFPIRAIASRAHAVGAAVLVDGAHAPGMIPLDLDAFGVDWYVGNLHKWAMSPRSSAILWAAPERRASLHPTTISWGLGKGLDAEFDLVGTRDPSPWLASPAGIEFIRDLGFEAMCRYNHALVWSATRMMCDRWNVPLPGDESLFGNMVTIPLPERFGTTPQAGARLKDALLYEERIESRPFGWRGRVYLRLAAQVYNELADFERLAVALEKHL</sequence>
<gene>
    <name evidence="3" type="ORF">HOP12_14385</name>
</gene>
<keyword evidence="3" id="KW-0032">Aminotransferase</keyword>
<name>A0A849SHV6_UNCEI</name>
<evidence type="ECO:0000313" key="3">
    <source>
        <dbReference type="EMBL" id="NOT35328.1"/>
    </source>
</evidence>
<protein>
    <submittedName>
        <fullName evidence="3">Aminotransferase class V-fold PLP-dependent enzyme</fullName>
    </submittedName>
</protein>
<dbReference type="Gene3D" id="3.90.1150.10">
    <property type="entry name" value="Aspartate Aminotransferase, domain 1"/>
    <property type="match status" value="1"/>
</dbReference>
<dbReference type="AlphaFoldDB" id="A0A849SHV6"/>
<dbReference type="Pfam" id="PF00266">
    <property type="entry name" value="Aminotran_5"/>
    <property type="match status" value="1"/>
</dbReference>
<evidence type="ECO:0000256" key="1">
    <source>
        <dbReference type="ARBA" id="ARBA00022898"/>
    </source>
</evidence>
<reference evidence="3 4" key="1">
    <citation type="submission" date="2020-04" db="EMBL/GenBank/DDBJ databases">
        <title>Metagenomic profiling of ammonia- and methane-oxidizing microorganisms in a Dutch drinking water treatment plant.</title>
        <authorList>
            <person name="Poghosyan L."/>
            <person name="Leucker S."/>
        </authorList>
    </citation>
    <scope>NUCLEOTIDE SEQUENCE [LARGE SCALE GENOMIC DNA]</scope>
    <source>
        <strain evidence="3">S-RSF-IL-03</strain>
    </source>
</reference>
<dbReference type="GO" id="GO:0008483">
    <property type="term" value="F:transaminase activity"/>
    <property type="evidence" value="ECO:0007669"/>
    <property type="project" value="UniProtKB-KW"/>
</dbReference>
<dbReference type="SUPFAM" id="SSF53383">
    <property type="entry name" value="PLP-dependent transferases"/>
    <property type="match status" value="1"/>
</dbReference>
<accession>A0A849SHV6</accession>
<dbReference type="PANTHER" id="PTHR43092:SF2">
    <property type="entry name" value="HERCYNYLCYSTEINE SULFOXIDE LYASE"/>
    <property type="match status" value="1"/>
</dbReference>
<keyword evidence="3" id="KW-0808">Transferase</keyword>
<evidence type="ECO:0000259" key="2">
    <source>
        <dbReference type="Pfam" id="PF00266"/>
    </source>
</evidence>
<dbReference type="Proteomes" id="UP000580839">
    <property type="component" value="Unassembled WGS sequence"/>
</dbReference>
<evidence type="ECO:0000313" key="4">
    <source>
        <dbReference type="Proteomes" id="UP000580839"/>
    </source>
</evidence>
<dbReference type="InterPro" id="IPR000192">
    <property type="entry name" value="Aminotrans_V_dom"/>
</dbReference>
<comment type="caution">
    <text evidence="3">The sequence shown here is derived from an EMBL/GenBank/DDBJ whole genome shotgun (WGS) entry which is preliminary data.</text>
</comment>
<dbReference type="EMBL" id="JABFRW010000189">
    <property type="protein sequence ID" value="NOT35328.1"/>
    <property type="molecule type" value="Genomic_DNA"/>
</dbReference>
<dbReference type="InterPro" id="IPR015421">
    <property type="entry name" value="PyrdxlP-dep_Trfase_major"/>
</dbReference>
<keyword evidence="1" id="KW-0663">Pyridoxal phosphate</keyword>
<dbReference type="Gene3D" id="3.40.640.10">
    <property type="entry name" value="Type I PLP-dependent aspartate aminotransferase-like (Major domain)"/>
    <property type="match status" value="1"/>
</dbReference>
<dbReference type="PANTHER" id="PTHR43092">
    <property type="entry name" value="L-CYSTEINE DESULFHYDRASE"/>
    <property type="match status" value="1"/>
</dbReference>